<evidence type="ECO:0000256" key="11">
    <source>
        <dbReference type="ARBA" id="ARBA00023012"/>
    </source>
</evidence>
<comment type="catalytic activity">
    <reaction evidence="1">
        <text>ATP + protein L-histidine = ADP + protein N-phospho-L-histidine.</text>
        <dbReference type="EC" id="2.7.13.3"/>
    </reaction>
</comment>
<dbReference type="Pfam" id="PF02518">
    <property type="entry name" value="HATPase_c"/>
    <property type="match status" value="1"/>
</dbReference>
<keyword evidence="6 13" id="KW-0812">Transmembrane</keyword>
<dbReference type="InterPro" id="IPR011620">
    <property type="entry name" value="Sig_transdc_His_kinase_LytS_TM"/>
</dbReference>
<organism evidence="15 16">
    <name type="scientific">Clostridium oceanicum</name>
    <dbReference type="NCBI Taxonomy" id="1543"/>
    <lineage>
        <taxon>Bacteria</taxon>
        <taxon>Bacillati</taxon>
        <taxon>Bacillota</taxon>
        <taxon>Clostridia</taxon>
        <taxon>Eubacteriales</taxon>
        <taxon>Clostridiaceae</taxon>
        <taxon>Clostridium</taxon>
    </lineage>
</organism>
<feature type="transmembrane region" description="Helical" evidence="13">
    <location>
        <begin position="99"/>
        <end position="123"/>
    </location>
</feature>
<dbReference type="PRINTS" id="PR00344">
    <property type="entry name" value="BCTRLSENSOR"/>
</dbReference>
<dbReference type="Pfam" id="PF06580">
    <property type="entry name" value="His_kinase"/>
    <property type="match status" value="1"/>
</dbReference>
<comment type="caution">
    <text evidence="15">The sequence shown here is derived from an EMBL/GenBank/DDBJ whole genome shotgun (WGS) entry which is preliminary data.</text>
</comment>
<dbReference type="SUPFAM" id="SSF55874">
    <property type="entry name" value="ATPase domain of HSP90 chaperone/DNA topoisomerase II/histidine kinase"/>
    <property type="match status" value="1"/>
</dbReference>
<keyword evidence="10 13" id="KW-1133">Transmembrane helix</keyword>
<dbReference type="EMBL" id="BAAACG010000003">
    <property type="protein sequence ID" value="GAA0733381.1"/>
    <property type="molecule type" value="Genomic_DNA"/>
</dbReference>
<evidence type="ECO:0000256" key="8">
    <source>
        <dbReference type="ARBA" id="ARBA00022777"/>
    </source>
</evidence>
<keyword evidence="9" id="KW-0067">ATP-binding</keyword>
<evidence type="ECO:0000256" key="1">
    <source>
        <dbReference type="ARBA" id="ARBA00000085"/>
    </source>
</evidence>
<evidence type="ECO:0000256" key="6">
    <source>
        <dbReference type="ARBA" id="ARBA00022692"/>
    </source>
</evidence>
<feature type="transmembrane region" description="Helical" evidence="13">
    <location>
        <begin position="40"/>
        <end position="58"/>
    </location>
</feature>
<feature type="transmembrane region" description="Helical" evidence="13">
    <location>
        <begin position="166"/>
        <end position="186"/>
    </location>
</feature>
<evidence type="ECO:0000256" key="5">
    <source>
        <dbReference type="ARBA" id="ARBA00022679"/>
    </source>
</evidence>
<feature type="transmembrane region" description="Helical" evidence="13">
    <location>
        <begin position="135"/>
        <end position="154"/>
    </location>
</feature>
<evidence type="ECO:0000256" key="13">
    <source>
        <dbReference type="SAM" id="Phobius"/>
    </source>
</evidence>
<proteinExistence type="predicted"/>
<dbReference type="InterPro" id="IPR005467">
    <property type="entry name" value="His_kinase_dom"/>
</dbReference>
<gene>
    <name evidence="15" type="ORF">GCM10008906_04090</name>
</gene>
<dbReference type="Proteomes" id="UP001501510">
    <property type="component" value="Unassembled WGS sequence"/>
</dbReference>
<dbReference type="InterPro" id="IPR004358">
    <property type="entry name" value="Sig_transdc_His_kin-like_C"/>
</dbReference>
<dbReference type="EC" id="2.7.13.3" evidence="3"/>
<evidence type="ECO:0000256" key="7">
    <source>
        <dbReference type="ARBA" id="ARBA00022741"/>
    </source>
</evidence>
<dbReference type="PROSITE" id="PS50109">
    <property type="entry name" value="HIS_KIN"/>
    <property type="match status" value="1"/>
</dbReference>
<dbReference type="Gene3D" id="3.30.565.10">
    <property type="entry name" value="Histidine kinase-like ATPase, C-terminal domain"/>
    <property type="match status" value="1"/>
</dbReference>
<evidence type="ECO:0000256" key="2">
    <source>
        <dbReference type="ARBA" id="ARBA00004651"/>
    </source>
</evidence>
<keyword evidence="8" id="KW-0418">Kinase</keyword>
<keyword evidence="11" id="KW-0902">Two-component regulatory system</keyword>
<evidence type="ECO:0000259" key="14">
    <source>
        <dbReference type="PROSITE" id="PS50109"/>
    </source>
</evidence>
<feature type="domain" description="Histidine kinase" evidence="14">
    <location>
        <begin position="302"/>
        <end position="400"/>
    </location>
</feature>
<evidence type="ECO:0000256" key="4">
    <source>
        <dbReference type="ARBA" id="ARBA00022475"/>
    </source>
</evidence>
<keyword evidence="7" id="KW-0547">Nucleotide-binding</keyword>
<keyword evidence="12 13" id="KW-0472">Membrane</keyword>
<dbReference type="PANTHER" id="PTHR34220:SF7">
    <property type="entry name" value="SENSOR HISTIDINE KINASE YPDA"/>
    <property type="match status" value="1"/>
</dbReference>
<accession>A0ABN1JAE4</accession>
<protein>
    <recommendedName>
        <fullName evidence="3">histidine kinase</fullName>
        <ecNumber evidence="3">2.7.13.3</ecNumber>
    </recommendedName>
</protein>
<dbReference type="Gene3D" id="1.10.1760.20">
    <property type="match status" value="1"/>
</dbReference>
<feature type="transmembrane region" description="Helical" evidence="13">
    <location>
        <begin position="70"/>
        <end position="93"/>
    </location>
</feature>
<evidence type="ECO:0000256" key="10">
    <source>
        <dbReference type="ARBA" id="ARBA00022989"/>
    </source>
</evidence>
<dbReference type="InterPro" id="IPR003594">
    <property type="entry name" value="HATPase_dom"/>
</dbReference>
<evidence type="ECO:0000313" key="15">
    <source>
        <dbReference type="EMBL" id="GAA0733381.1"/>
    </source>
</evidence>
<dbReference type="InterPro" id="IPR010559">
    <property type="entry name" value="Sig_transdc_His_kin_internal"/>
</dbReference>
<dbReference type="PANTHER" id="PTHR34220">
    <property type="entry name" value="SENSOR HISTIDINE KINASE YPDA"/>
    <property type="match status" value="1"/>
</dbReference>
<evidence type="ECO:0000313" key="16">
    <source>
        <dbReference type="Proteomes" id="UP001501510"/>
    </source>
</evidence>
<dbReference type="InterPro" id="IPR036890">
    <property type="entry name" value="HATPase_C_sf"/>
</dbReference>
<reference evidence="15 16" key="1">
    <citation type="journal article" date="2019" name="Int. J. Syst. Evol. Microbiol.">
        <title>The Global Catalogue of Microorganisms (GCM) 10K type strain sequencing project: providing services to taxonomists for standard genome sequencing and annotation.</title>
        <authorList>
            <consortium name="The Broad Institute Genomics Platform"/>
            <consortium name="The Broad Institute Genome Sequencing Center for Infectious Disease"/>
            <person name="Wu L."/>
            <person name="Ma J."/>
        </authorList>
    </citation>
    <scope>NUCLEOTIDE SEQUENCE [LARGE SCALE GENOMIC DNA]</scope>
    <source>
        <strain evidence="15 16">JCM 1407</strain>
    </source>
</reference>
<keyword evidence="5" id="KW-0808">Transferase</keyword>
<keyword evidence="16" id="KW-1185">Reference proteome</keyword>
<evidence type="ECO:0000256" key="12">
    <source>
        <dbReference type="ARBA" id="ARBA00023136"/>
    </source>
</evidence>
<comment type="subcellular location">
    <subcellularLocation>
        <location evidence="2">Cell membrane</location>
        <topology evidence="2">Multi-pass membrane protein</topology>
    </subcellularLocation>
</comment>
<dbReference type="SMART" id="SM00387">
    <property type="entry name" value="HATPase_c"/>
    <property type="match status" value="1"/>
</dbReference>
<dbReference type="Pfam" id="PF07694">
    <property type="entry name" value="5TM-5TMR_LYT"/>
    <property type="match status" value="1"/>
</dbReference>
<name>A0ABN1JAE4_9CLOT</name>
<evidence type="ECO:0000256" key="3">
    <source>
        <dbReference type="ARBA" id="ARBA00012438"/>
    </source>
</evidence>
<dbReference type="InterPro" id="IPR050640">
    <property type="entry name" value="Bact_2-comp_sensor_kinase"/>
</dbReference>
<sequence>MLYIQLLESMSLIGLSAYLYSQTKTFKNLIKYKFDKKNKIIMIVFFSLLSIIGTYTGVDVQSSALANTRPIGSIVAGYIGGPVIGVIVGAIAGTHRYLMGGYTAVACAVSTIGEGFIGGIFGLKHKNNDFSIIRGIIAGVVAELFQMIIILGLSTPYKDALRLEQIIALPMIIINSIGVGIFINIIKNTKKQYELNELAKEASKAEIKALRAQIHPHFLFNALNTIASFCRINPSKARELILNLSNYFRQTLNRQEDFIGLKDEIEFLKSYLAIEKARFEERLRIHIDIEDNMMNIKMPVFILQPLIENSIKHGILEKESGGDVFIRVLDRKEKVLFEVEDNGVGMTKERLMFVLKNWPGIGLSNVNKRLKLLYGEECEFQISSRVNKGTIIKFTIPKEVF</sequence>
<keyword evidence="4" id="KW-1003">Cell membrane</keyword>
<evidence type="ECO:0000256" key="9">
    <source>
        <dbReference type="ARBA" id="ARBA00022840"/>
    </source>
</evidence>